<name>A0ABP0KG53_9DINO</name>
<dbReference type="EMBL" id="CAXAMN010008580">
    <property type="protein sequence ID" value="CAK9025814.1"/>
    <property type="molecule type" value="Genomic_DNA"/>
</dbReference>
<gene>
    <name evidence="3" type="ORF">CCMP2556_LOCUS16136</name>
</gene>
<sequence>MEAGTSLRYFSGEDCDHREYRRWKQWALNKIRTMDKLPDEARGSFLWTLLTGRALEVVEHLKESDYQVKGGEKTILDLLDRRWPELDRTDEIGENIADVFALKAREGESIRQWCARSRECFDKCARKTGVKFPEEARGWILLNCSGMNEEQRAVCLARAQGELKFDTLSQSMRSCFPEYTVPKRRTAAAHVVEDQPSSSAHEEQREDNFQDVELFLAEHGMHDSADLEDPAEDEGYDEEAVAEILAATWREKRAELNMVQKGRKFSAPDPRRAGGTGKDFKRSFRVQVEELKQRTRCRRCGKIGHWQRECKAPASATIGSAASQTSHAAGAVQVVGTELPEHFICTAAACPETEVLLVSSPGFAVLDSGCGKTIIGRSTLAAFQEIWRRHGVPQPAEKPEQNCFRFGNGEQEVSQTIVDLPVFLAGRPGYVKAAVVKGKAPLLLSRPALQKLQARLDFDRDRLTLFEGQFEVPLEVNSAGQYTIPVTAFPPNAQALFPAEEQLNIMHWKAKQHRQLMAQVTAGTSDAELIVNSSSIMSRWRLDPQGMPSEIICDPHRANIADAFSSILEQGGATFKLTAADAHWQLGRHADVFTRKTDPQLYTGRVAESEECFKLVLKARQCGVWDEILRRVRDYEDILLDEAWLGEKSGPMSDGAKRLRDEKPCSTAPTYSGGSMALATAAPMPSTAKMPGTPYAEADKYPPGISSLEQWGKCMIAFGKYKGALSYSELFEGTADGMAGYRAWCLNHAQSGSAALKDLVAYLEIRGSSTGGSQDVIPGSSITRTFKS</sequence>
<dbReference type="Pfam" id="PF00098">
    <property type="entry name" value="zf-CCHC"/>
    <property type="match status" value="1"/>
</dbReference>
<dbReference type="Gene3D" id="2.40.70.10">
    <property type="entry name" value="Acid Proteases"/>
    <property type="match status" value="1"/>
</dbReference>
<dbReference type="InterPro" id="IPR036875">
    <property type="entry name" value="Znf_CCHC_sf"/>
</dbReference>
<comment type="caution">
    <text evidence="3">The sequence shown here is derived from an EMBL/GenBank/DDBJ whole genome shotgun (WGS) entry which is preliminary data.</text>
</comment>
<evidence type="ECO:0000256" key="1">
    <source>
        <dbReference type="PROSITE-ProRule" id="PRU00047"/>
    </source>
</evidence>
<dbReference type="PROSITE" id="PS50158">
    <property type="entry name" value="ZF_CCHC"/>
    <property type="match status" value="1"/>
</dbReference>
<keyword evidence="1" id="KW-0479">Metal-binding</keyword>
<dbReference type="InterPro" id="IPR021109">
    <property type="entry name" value="Peptidase_aspartic_dom_sf"/>
</dbReference>
<protein>
    <recommendedName>
        <fullName evidence="2">CCHC-type domain-containing protein</fullName>
    </recommendedName>
</protein>
<dbReference type="SUPFAM" id="SSF57756">
    <property type="entry name" value="Retrovirus zinc finger-like domains"/>
    <property type="match status" value="1"/>
</dbReference>
<accession>A0ABP0KG53</accession>
<proteinExistence type="predicted"/>
<organism evidence="3 4">
    <name type="scientific">Durusdinium trenchii</name>
    <dbReference type="NCBI Taxonomy" id="1381693"/>
    <lineage>
        <taxon>Eukaryota</taxon>
        <taxon>Sar</taxon>
        <taxon>Alveolata</taxon>
        <taxon>Dinophyceae</taxon>
        <taxon>Suessiales</taxon>
        <taxon>Symbiodiniaceae</taxon>
        <taxon>Durusdinium</taxon>
    </lineage>
</organism>
<feature type="domain" description="CCHC-type" evidence="2">
    <location>
        <begin position="296"/>
        <end position="311"/>
    </location>
</feature>
<keyword evidence="1" id="KW-0862">Zinc</keyword>
<dbReference type="SMART" id="SM00343">
    <property type="entry name" value="ZnF_C2HC"/>
    <property type="match status" value="1"/>
</dbReference>
<keyword evidence="1" id="KW-0863">Zinc-finger</keyword>
<keyword evidence="4" id="KW-1185">Reference proteome</keyword>
<evidence type="ECO:0000259" key="2">
    <source>
        <dbReference type="PROSITE" id="PS50158"/>
    </source>
</evidence>
<reference evidence="3 4" key="1">
    <citation type="submission" date="2024-02" db="EMBL/GenBank/DDBJ databases">
        <authorList>
            <person name="Chen Y."/>
            <person name="Shah S."/>
            <person name="Dougan E. K."/>
            <person name="Thang M."/>
            <person name="Chan C."/>
        </authorList>
    </citation>
    <scope>NUCLEOTIDE SEQUENCE [LARGE SCALE GENOMIC DNA]</scope>
</reference>
<evidence type="ECO:0000313" key="4">
    <source>
        <dbReference type="Proteomes" id="UP001642484"/>
    </source>
</evidence>
<evidence type="ECO:0000313" key="3">
    <source>
        <dbReference type="EMBL" id="CAK9025814.1"/>
    </source>
</evidence>
<dbReference type="Proteomes" id="UP001642484">
    <property type="component" value="Unassembled WGS sequence"/>
</dbReference>
<dbReference type="InterPro" id="IPR001878">
    <property type="entry name" value="Znf_CCHC"/>
</dbReference>